<evidence type="ECO:0000313" key="8">
    <source>
        <dbReference type="Proteomes" id="UP000241394"/>
    </source>
</evidence>
<protein>
    <submittedName>
        <fullName evidence="7">Blue copper protein</fullName>
    </submittedName>
</protein>
<dbReference type="PANTHER" id="PTHR33021:SF496">
    <property type="entry name" value="OS08G0482700 PROTEIN"/>
    <property type="match status" value="1"/>
</dbReference>
<keyword evidence="5" id="KW-0732">Signal</keyword>
<dbReference type="Gramene" id="PSR84521">
    <property type="protein sequence ID" value="PSR84521"/>
    <property type="gene ID" value="CEY00_Acc32606"/>
</dbReference>
<dbReference type="FunFam" id="2.60.40.420:FF:000034">
    <property type="entry name" value="Cupredoxin superfamily protein"/>
    <property type="match status" value="1"/>
</dbReference>
<keyword evidence="1" id="KW-0479">Metal-binding</keyword>
<evidence type="ECO:0000256" key="4">
    <source>
        <dbReference type="SAM" id="MobiDB-lite"/>
    </source>
</evidence>
<gene>
    <name evidence="7" type="ORF">CEY00_Acc32606</name>
</gene>
<proteinExistence type="predicted"/>
<dbReference type="Gene3D" id="2.60.40.420">
    <property type="entry name" value="Cupredoxins - blue copper proteins"/>
    <property type="match status" value="2"/>
</dbReference>
<reference evidence="7 8" key="1">
    <citation type="submission" date="2017-07" db="EMBL/GenBank/DDBJ databases">
        <title>An improved, manually edited Actinidia chinensis var. chinensis (kiwifruit) genome highlights the challenges associated with draft genomes and gene prediction in plants.</title>
        <authorList>
            <person name="Pilkington S."/>
            <person name="Crowhurst R."/>
            <person name="Hilario E."/>
            <person name="Nardozza S."/>
            <person name="Fraser L."/>
            <person name="Peng Y."/>
            <person name="Gunaseelan K."/>
            <person name="Simpson R."/>
            <person name="Tahir J."/>
            <person name="Deroles S."/>
            <person name="Templeton K."/>
            <person name="Luo Z."/>
            <person name="Davy M."/>
            <person name="Cheng C."/>
            <person name="Mcneilage M."/>
            <person name="Scaglione D."/>
            <person name="Liu Y."/>
            <person name="Zhang Q."/>
            <person name="Datson P."/>
            <person name="De Silva N."/>
            <person name="Gardiner S."/>
            <person name="Bassett H."/>
            <person name="Chagne D."/>
            <person name="Mccallum J."/>
            <person name="Dzierzon H."/>
            <person name="Deng C."/>
            <person name="Wang Y.-Y."/>
            <person name="Barron N."/>
            <person name="Manako K."/>
            <person name="Bowen J."/>
            <person name="Foster T."/>
            <person name="Erridge Z."/>
            <person name="Tiffin H."/>
            <person name="Waite C."/>
            <person name="Davies K."/>
            <person name="Grierson E."/>
            <person name="Laing W."/>
            <person name="Kirk R."/>
            <person name="Chen X."/>
            <person name="Wood M."/>
            <person name="Montefiori M."/>
            <person name="Brummell D."/>
            <person name="Schwinn K."/>
            <person name="Catanach A."/>
            <person name="Fullerton C."/>
            <person name="Li D."/>
            <person name="Meiyalaghan S."/>
            <person name="Nieuwenhuizen N."/>
            <person name="Read N."/>
            <person name="Prakash R."/>
            <person name="Hunter D."/>
            <person name="Zhang H."/>
            <person name="Mckenzie M."/>
            <person name="Knabel M."/>
            <person name="Harris A."/>
            <person name="Allan A."/>
            <person name="Chen A."/>
            <person name="Janssen B."/>
            <person name="Plunkett B."/>
            <person name="Dwamena C."/>
            <person name="Voogd C."/>
            <person name="Leif D."/>
            <person name="Lafferty D."/>
            <person name="Souleyre E."/>
            <person name="Varkonyi-Gasic E."/>
            <person name="Gambi F."/>
            <person name="Hanley J."/>
            <person name="Yao J.-L."/>
            <person name="Cheung J."/>
            <person name="David K."/>
            <person name="Warren B."/>
            <person name="Marsh K."/>
            <person name="Snowden K."/>
            <person name="Lin-Wang K."/>
            <person name="Brian L."/>
            <person name="Martinez-Sanchez M."/>
            <person name="Wang M."/>
            <person name="Ileperuma N."/>
            <person name="Macnee N."/>
            <person name="Campin R."/>
            <person name="Mcatee P."/>
            <person name="Drummond R."/>
            <person name="Espley R."/>
            <person name="Ireland H."/>
            <person name="Wu R."/>
            <person name="Atkinson R."/>
            <person name="Karunairetnam S."/>
            <person name="Bulley S."/>
            <person name="Chunkath S."/>
            <person name="Hanley Z."/>
            <person name="Storey R."/>
            <person name="Thrimawithana A."/>
            <person name="Thomson S."/>
            <person name="David C."/>
            <person name="Testolin R."/>
        </authorList>
    </citation>
    <scope>NUCLEOTIDE SEQUENCE [LARGE SCALE GENOMIC DNA]</scope>
    <source>
        <strain evidence="8">cv. Red5</strain>
        <tissue evidence="7">Young leaf</tissue>
    </source>
</reference>
<dbReference type="OMA" id="TMKTTIM"/>
<keyword evidence="3" id="KW-0325">Glycoprotein</keyword>
<dbReference type="PROSITE" id="PS51485">
    <property type="entry name" value="PHYTOCYANIN"/>
    <property type="match status" value="2"/>
</dbReference>
<evidence type="ECO:0000256" key="3">
    <source>
        <dbReference type="ARBA" id="ARBA00023180"/>
    </source>
</evidence>
<dbReference type="GO" id="GO:0046872">
    <property type="term" value="F:metal ion binding"/>
    <property type="evidence" value="ECO:0007669"/>
    <property type="project" value="UniProtKB-KW"/>
</dbReference>
<comment type="caution">
    <text evidence="7">The sequence shown here is derived from an EMBL/GenBank/DDBJ whole genome shotgun (WGS) entry which is preliminary data.</text>
</comment>
<dbReference type="SUPFAM" id="SSF49503">
    <property type="entry name" value="Cupredoxins"/>
    <property type="match status" value="2"/>
</dbReference>
<dbReference type="PANTHER" id="PTHR33021">
    <property type="entry name" value="BLUE COPPER PROTEIN"/>
    <property type="match status" value="1"/>
</dbReference>
<dbReference type="InterPro" id="IPR008972">
    <property type="entry name" value="Cupredoxin"/>
</dbReference>
<reference evidence="8" key="2">
    <citation type="journal article" date="2018" name="BMC Genomics">
        <title>A manually annotated Actinidia chinensis var. chinensis (kiwifruit) genome highlights the challenges associated with draft genomes and gene prediction in plants.</title>
        <authorList>
            <person name="Pilkington S.M."/>
            <person name="Crowhurst R."/>
            <person name="Hilario E."/>
            <person name="Nardozza S."/>
            <person name="Fraser L."/>
            <person name="Peng Y."/>
            <person name="Gunaseelan K."/>
            <person name="Simpson R."/>
            <person name="Tahir J."/>
            <person name="Deroles S.C."/>
            <person name="Templeton K."/>
            <person name="Luo Z."/>
            <person name="Davy M."/>
            <person name="Cheng C."/>
            <person name="McNeilage M."/>
            <person name="Scaglione D."/>
            <person name="Liu Y."/>
            <person name="Zhang Q."/>
            <person name="Datson P."/>
            <person name="De Silva N."/>
            <person name="Gardiner S.E."/>
            <person name="Bassett H."/>
            <person name="Chagne D."/>
            <person name="McCallum J."/>
            <person name="Dzierzon H."/>
            <person name="Deng C."/>
            <person name="Wang Y.Y."/>
            <person name="Barron L."/>
            <person name="Manako K."/>
            <person name="Bowen J."/>
            <person name="Foster T.M."/>
            <person name="Erridge Z.A."/>
            <person name="Tiffin H."/>
            <person name="Waite C.N."/>
            <person name="Davies K.M."/>
            <person name="Grierson E.P."/>
            <person name="Laing W.A."/>
            <person name="Kirk R."/>
            <person name="Chen X."/>
            <person name="Wood M."/>
            <person name="Montefiori M."/>
            <person name="Brummell D.A."/>
            <person name="Schwinn K.E."/>
            <person name="Catanach A."/>
            <person name="Fullerton C."/>
            <person name="Li D."/>
            <person name="Meiyalaghan S."/>
            <person name="Nieuwenhuizen N."/>
            <person name="Read N."/>
            <person name="Prakash R."/>
            <person name="Hunter D."/>
            <person name="Zhang H."/>
            <person name="McKenzie M."/>
            <person name="Knabel M."/>
            <person name="Harris A."/>
            <person name="Allan A.C."/>
            <person name="Gleave A."/>
            <person name="Chen A."/>
            <person name="Janssen B.J."/>
            <person name="Plunkett B."/>
            <person name="Ampomah-Dwamena C."/>
            <person name="Voogd C."/>
            <person name="Leif D."/>
            <person name="Lafferty D."/>
            <person name="Souleyre E.J.F."/>
            <person name="Varkonyi-Gasic E."/>
            <person name="Gambi F."/>
            <person name="Hanley J."/>
            <person name="Yao J.L."/>
            <person name="Cheung J."/>
            <person name="David K.M."/>
            <person name="Warren B."/>
            <person name="Marsh K."/>
            <person name="Snowden K.C."/>
            <person name="Lin-Wang K."/>
            <person name="Brian L."/>
            <person name="Martinez-Sanchez M."/>
            <person name="Wang M."/>
            <person name="Ileperuma N."/>
            <person name="Macnee N."/>
            <person name="Campin R."/>
            <person name="McAtee P."/>
            <person name="Drummond R.S.M."/>
            <person name="Espley R.V."/>
            <person name="Ireland H.S."/>
            <person name="Wu R."/>
            <person name="Atkinson R.G."/>
            <person name="Karunairetnam S."/>
            <person name="Bulley S."/>
            <person name="Chunkath S."/>
            <person name="Hanley Z."/>
            <person name="Storey R."/>
            <person name="Thrimawithana A.H."/>
            <person name="Thomson S."/>
            <person name="David C."/>
            <person name="Testolin R."/>
            <person name="Huang H."/>
            <person name="Hellens R.P."/>
            <person name="Schaffer R.J."/>
        </authorList>
    </citation>
    <scope>NUCLEOTIDE SEQUENCE [LARGE SCALE GENOMIC DNA]</scope>
    <source>
        <strain evidence="8">cv. Red5</strain>
    </source>
</reference>
<dbReference type="CDD" id="cd04216">
    <property type="entry name" value="Phytocyanin"/>
    <property type="match status" value="2"/>
</dbReference>
<evidence type="ECO:0000313" key="7">
    <source>
        <dbReference type="EMBL" id="PSR84521.1"/>
    </source>
</evidence>
<keyword evidence="8" id="KW-1185">Reference proteome</keyword>
<feature type="region of interest" description="Disordered" evidence="4">
    <location>
        <begin position="245"/>
        <end position="346"/>
    </location>
</feature>
<dbReference type="OrthoDB" id="5421909at2759"/>
<evidence type="ECO:0000256" key="2">
    <source>
        <dbReference type="ARBA" id="ARBA00023157"/>
    </source>
</evidence>
<dbReference type="InterPro" id="IPR039391">
    <property type="entry name" value="Phytocyanin-like"/>
</dbReference>
<dbReference type="InterPro" id="IPR003245">
    <property type="entry name" value="Phytocyanin_dom"/>
</dbReference>
<keyword evidence="2" id="KW-1015">Disulfide bond</keyword>
<dbReference type="STRING" id="1590841.A0A2R6P2N6"/>
<evidence type="ECO:0000256" key="1">
    <source>
        <dbReference type="ARBA" id="ARBA00022723"/>
    </source>
</evidence>
<dbReference type="AlphaFoldDB" id="A0A2R6P2N6"/>
<dbReference type="GO" id="GO:0009055">
    <property type="term" value="F:electron transfer activity"/>
    <property type="evidence" value="ECO:0007669"/>
    <property type="project" value="InterPro"/>
</dbReference>
<evidence type="ECO:0000259" key="6">
    <source>
        <dbReference type="PROSITE" id="PS51485"/>
    </source>
</evidence>
<feature type="domain" description="Phytocyanin" evidence="6">
    <location>
        <begin position="26"/>
        <end position="129"/>
    </location>
</feature>
<dbReference type="Pfam" id="PF02298">
    <property type="entry name" value="Cu_bind_like"/>
    <property type="match status" value="2"/>
</dbReference>
<name>A0A2R6P2N6_ACTCC</name>
<feature type="chain" id="PRO_5015342754" evidence="5">
    <location>
        <begin position="25"/>
        <end position="366"/>
    </location>
</feature>
<feature type="domain" description="Phytocyanin" evidence="6">
    <location>
        <begin position="143"/>
        <end position="246"/>
    </location>
</feature>
<dbReference type="Proteomes" id="UP000241394">
    <property type="component" value="Chromosome LG29"/>
</dbReference>
<dbReference type="PRINTS" id="PR01217">
    <property type="entry name" value="PRICHEXTENSN"/>
</dbReference>
<dbReference type="EMBL" id="NKQK01000029">
    <property type="protein sequence ID" value="PSR84521.1"/>
    <property type="molecule type" value="Genomic_DNA"/>
</dbReference>
<feature type="compositionally biased region" description="Pro residues" evidence="4">
    <location>
        <begin position="328"/>
        <end position="343"/>
    </location>
</feature>
<dbReference type="InParanoid" id="A0A2R6P2N6"/>
<feature type="signal peptide" evidence="5">
    <location>
        <begin position="1"/>
        <end position="24"/>
    </location>
</feature>
<sequence length="366" mass="36763">MATNLNKLVLATIVVAALLQGSWAQTTHLVGDALGWTIPPGGPIAYSTWASKNTFTVGDVLVFNFANSSHDVAKVTKAAFDACNSTNPISISTTGPTNITLTTAGEHHFICTFPGHCAAGQKLAINVTAAATSPSPPPSSSVKTYVVGESLGWNVLPNGTEAYKAWAANKTFLIGDTLVFNFVNGSHNVAEVTKAAYSACDTTTTISLTTTSPARITLTTAGEHFFTCTFPSHCTLGQQLAINVTGTTTAPSPPPTTAAPAPSPTATPPPTTATPAPSPTATPPPTTAAPTPSPAATPPPASTPTATPPPSAATPPPSPSPSGNTTPSTPPPSETTTAPPPPNSATSLASAALPVALLSIAVALLH</sequence>
<organism evidence="7 8">
    <name type="scientific">Actinidia chinensis var. chinensis</name>
    <name type="common">Chinese soft-hair kiwi</name>
    <dbReference type="NCBI Taxonomy" id="1590841"/>
    <lineage>
        <taxon>Eukaryota</taxon>
        <taxon>Viridiplantae</taxon>
        <taxon>Streptophyta</taxon>
        <taxon>Embryophyta</taxon>
        <taxon>Tracheophyta</taxon>
        <taxon>Spermatophyta</taxon>
        <taxon>Magnoliopsida</taxon>
        <taxon>eudicotyledons</taxon>
        <taxon>Gunneridae</taxon>
        <taxon>Pentapetalae</taxon>
        <taxon>asterids</taxon>
        <taxon>Ericales</taxon>
        <taxon>Actinidiaceae</taxon>
        <taxon>Actinidia</taxon>
    </lineage>
</organism>
<accession>A0A2R6P2N6</accession>
<dbReference type="FunFam" id="2.60.40.420:FF:000003">
    <property type="entry name" value="Blue copper"/>
    <property type="match status" value="1"/>
</dbReference>
<feature type="compositionally biased region" description="Pro residues" evidence="4">
    <location>
        <begin position="251"/>
        <end position="320"/>
    </location>
</feature>
<dbReference type="GO" id="GO:0005886">
    <property type="term" value="C:plasma membrane"/>
    <property type="evidence" value="ECO:0007669"/>
    <property type="project" value="TreeGrafter"/>
</dbReference>
<evidence type="ECO:0000256" key="5">
    <source>
        <dbReference type="SAM" id="SignalP"/>
    </source>
</evidence>